<organism evidence="1 2">
    <name type="scientific">Giardia muris</name>
    <dbReference type="NCBI Taxonomy" id="5742"/>
    <lineage>
        <taxon>Eukaryota</taxon>
        <taxon>Metamonada</taxon>
        <taxon>Diplomonadida</taxon>
        <taxon>Hexamitidae</taxon>
        <taxon>Giardiinae</taxon>
        <taxon>Giardia</taxon>
    </lineage>
</organism>
<dbReference type="AlphaFoldDB" id="A0A4Z1T6N0"/>
<accession>A0A4Z1T6N0</accession>
<sequence>MRLQYTVRGVPFIEVPDGPRLEGMVALALASNVHERVTLHWQGGGQLPMTERVSLESHDLTTIIAQRGTEKLGSLDSMLRVYREKEELSGPHDYKTVRDLKIAGENAPVKNFCAYVLKSTLTTSKNIQALLLYDTETEDAISFIQATVFSVPSDTIILPGAVVIASRCRIDRKEGYEPTGVIPDDATIVSSLSGLPLGWSNARLSHIKAMLEKVSRMGELDANGYTRLYTCLQRNHVDRQDRVSPRLLQRYRNFRQGVVERGKVACIESAGIDEHNHITLITGVSNDRLTLRLRDVQGDALYRNRVVEAIGNLKPYYYVYQAETTSNSLEVSNGLKGGFFYSPLVYMHLFPGTTVDNEPQTQHVHLESEPIIISQPTLDGPCLSSVAPAFSGIERLQFTPCVVYTPSQHALAITELSETTRILTQRISLFLGAFIWDQRRRRVYPDYFPSRPNSQDLFPSTQISLLSEEFLLIGIEASPPLEEETTTYIACTHQSLHRILTRYVHEHTLAAIGVNPTQVGDRPIQGSVNTPLSITATLLKVEALEPGQSTYFLLDD</sequence>
<dbReference type="Proteomes" id="UP000315496">
    <property type="component" value="Chromosome 2"/>
</dbReference>
<evidence type="ECO:0000313" key="1">
    <source>
        <dbReference type="EMBL" id="TNJ28797.1"/>
    </source>
</evidence>
<proteinExistence type="predicted"/>
<name>A0A4Z1T6N0_GIAMU</name>
<dbReference type="EMBL" id="VDLU01000002">
    <property type="protein sequence ID" value="TNJ28797.1"/>
    <property type="molecule type" value="Genomic_DNA"/>
</dbReference>
<evidence type="ECO:0000313" key="2">
    <source>
        <dbReference type="Proteomes" id="UP000315496"/>
    </source>
</evidence>
<comment type="caution">
    <text evidence="1">The sequence shown here is derived from an EMBL/GenBank/DDBJ whole genome shotgun (WGS) entry which is preliminary data.</text>
</comment>
<reference evidence="1 2" key="1">
    <citation type="submission" date="2019-05" db="EMBL/GenBank/DDBJ databases">
        <title>The compact genome of Giardia muris reveals important steps in the evolution of intestinal protozoan parasites.</title>
        <authorList>
            <person name="Xu F."/>
            <person name="Jimenez-Gonzalez A."/>
            <person name="Einarsson E."/>
            <person name="Astvaldsson A."/>
            <person name="Peirasmaki D."/>
            <person name="Eckmann L."/>
            <person name="Andersson J.O."/>
            <person name="Svard S.G."/>
            <person name="Jerlstrom-Hultqvist J."/>
        </authorList>
    </citation>
    <scope>NUCLEOTIDE SEQUENCE [LARGE SCALE GENOMIC DNA]</scope>
    <source>
        <strain evidence="1 2">Roberts-Thomson</strain>
    </source>
</reference>
<gene>
    <name evidence="1" type="ORF">GMRT_15612</name>
</gene>
<protein>
    <submittedName>
        <fullName evidence="1">Uncharacterized protein</fullName>
    </submittedName>
</protein>
<keyword evidence="2" id="KW-1185">Reference proteome</keyword>
<dbReference type="VEuPathDB" id="GiardiaDB:GMRT_15612"/>